<dbReference type="SUPFAM" id="SSF81452">
    <property type="entry name" value="Cytochrome c oxidase subunit III-like"/>
    <property type="match status" value="1"/>
</dbReference>
<reference evidence="2" key="1">
    <citation type="submission" date="2018-05" db="EMBL/GenBank/DDBJ databases">
        <authorList>
            <person name="Lanie J.A."/>
            <person name="Ng W.-L."/>
            <person name="Kazmierczak K.M."/>
            <person name="Andrzejewski T.M."/>
            <person name="Davidsen T.M."/>
            <person name="Wayne K.J."/>
            <person name="Tettelin H."/>
            <person name="Glass J.I."/>
            <person name="Rusch D."/>
            <person name="Podicherti R."/>
            <person name="Tsui H.-C.T."/>
            <person name="Winkler M.E."/>
        </authorList>
    </citation>
    <scope>NUCLEOTIDE SEQUENCE</scope>
</reference>
<dbReference type="GO" id="GO:0009055">
    <property type="term" value="F:electron transfer activity"/>
    <property type="evidence" value="ECO:0007669"/>
    <property type="project" value="InterPro"/>
</dbReference>
<dbReference type="AlphaFoldDB" id="A0A382U161"/>
<gene>
    <name evidence="2" type="ORF">METZ01_LOCUS380910</name>
</gene>
<accession>A0A382U161</accession>
<dbReference type="EMBL" id="UINC01140734">
    <property type="protein sequence ID" value="SVD28056.1"/>
    <property type="molecule type" value="Genomic_DNA"/>
</dbReference>
<dbReference type="GO" id="GO:0016020">
    <property type="term" value="C:membrane"/>
    <property type="evidence" value="ECO:0007669"/>
    <property type="project" value="InterPro"/>
</dbReference>
<dbReference type="InterPro" id="IPR035973">
    <property type="entry name" value="Cyt_c_oxidase_su3-like_sf"/>
</dbReference>
<keyword evidence="1" id="KW-0472">Membrane</keyword>
<name>A0A382U161_9ZZZZ</name>
<feature type="non-terminal residue" evidence="2">
    <location>
        <position position="47"/>
    </location>
</feature>
<keyword evidence="1" id="KW-0812">Transmembrane</keyword>
<organism evidence="2">
    <name type="scientific">marine metagenome</name>
    <dbReference type="NCBI Taxonomy" id="408172"/>
    <lineage>
        <taxon>unclassified sequences</taxon>
        <taxon>metagenomes</taxon>
        <taxon>ecological metagenomes</taxon>
    </lineage>
</organism>
<feature type="transmembrane region" description="Helical" evidence="1">
    <location>
        <begin position="21"/>
        <end position="44"/>
    </location>
</feature>
<proteinExistence type="predicted"/>
<evidence type="ECO:0000256" key="1">
    <source>
        <dbReference type="SAM" id="Phobius"/>
    </source>
</evidence>
<sequence>MSETVAIPLQHRPEPARSKPLLSNGVLGMMIFIFTEVMLFAGFISAH</sequence>
<protein>
    <recommendedName>
        <fullName evidence="3">Heme-copper oxidase subunit III family profile domain-containing protein</fullName>
    </recommendedName>
</protein>
<evidence type="ECO:0000313" key="2">
    <source>
        <dbReference type="EMBL" id="SVD28056.1"/>
    </source>
</evidence>
<evidence type="ECO:0008006" key="3">
    <source>
        <dbReference type="Google" id="ProtNLM"/>
    </source>
</evidence>
<keyword evidence="1" id="KW-1133">Transmembrane helix</keyword>